<dbReference type="Gene3D" id="3.30.540.10">
    <property type="entry name" value="Fructose-1,6-Bisphosphatase, subunit A, domain 1"/>
    <property type="match status" value="1"/>
</dbReference>
<dbReference type="PROSITE" id="PS00629">
    <property type="entry name" value="IMP_1"/>
    <property type="match status" value="1"/>
</dbReference>
<accession>A0A381PSI7</accession>
<name>A0A381PSI7_9ZZZZ</name>
<keyword evidence="6" id="KW-0460">Magnesium</keyword>
<dbReference type="Gene3D" id="3.40.190.80">
    <property type="match status" value="1"/>
</dbReference>
<proteinExistence type="inferred from homology"/>
<evidence type="ECO:0000256" key="1">
    <source>
        <dbReference type="ARBA" id="ARBA00001946"/>
    </source>
</evidence>
<dbReference type="InterPro" id="IPR020550">
    <property type="entry name" value="Inositol_monophosphatase_CS"/>
</dbReference>
<dbReference type="GO" id="GO:0046872">
    <property type="term" value="F:metal ion binding"/>
    <property type="evidence" value="ECO:0007669"/>
    <property type="project" value="UniProtKB-KW"/>
</dbReference>
<comment type="cofactor">
    <cofactor evidence="1">
        <name>Mg(2+)</name>
        <dbReference type="ChEBI" id="CHEBI:18420"/>
    </cofactor>
</comment>
<dbReference type="PANTHER" id="PTHR20854">
    <property type="entry name" value="INOSITOL MONOPHOSPHATASE"/>
    <property type="match status" value="1"/>
</dbReference>
<dbReference type="FunFam" id="3.30.540.10:FF:000003">
    <property type="entry name" value="Inositol-1-monophosphatase"/>
    <property type="match status" value="1"/>
</dbReference>
<reference evidence="7" key="1">
    <citation type="submission" date="2018-05" db="EMBL/GenBank/DDBJ databases">
        <authorList>
            <person name="Lanie J.A."/>
            <person name="Ng W.-L."/>
            <person name="Kazmierczak K.M."/>
            <person name="Andrzejewski T.M."/>
            <person name="Davidsen T.M."/>
            <person name="Wayne K.J."/>
            <person name="Tettelin H."/>
            <person name="Glass J.I."/>
            <person name="Rusch D."/>
            <person name="Podicherti R."/>
            <person name="Tsui H.-C.T."/>
            <person name="Winkler M.E."/>
        </authorList>
    </citation>
    <scope>NUCLEOTIDE SEQUENCE</scope>
</reference>
<dbReference type="AlphaFoldDB" id="A0A381PSI7"/>
<dbReference type="GO" id="GO:0007165">
    <property type="term" value="P:signal transduction"/>
    <property type="evidence" value="ECO:0007669"/>
    <property type="project" value="TreeGrafter"/>
</dbReference>
<keyword evidence="5" id="KW-0378">Hydrolase</keyword>
<sequence>MTLKVDFKGATDLVTNADVSSEQIIMETIRARFPDHQILTEEAGGIATGSDYLWVIDPIDGTTNFVHGYPFFAVSIAVCEGEKPIVGVINHVHFGDVYSATAGGGAFCNGEPIAVSTTDSLKRGLLATGFSYEHDEIWSRNMDLFKNFTNLTQGVRRAGAASLDFCHVARGWLDGFWEYELNPWDMAAGAFIVQEAGGSVTKTDGSDFALFDREVLASNGHIHNAMMDQLKR</sequence>
<organism evidence="7">
    <name type="scientific">marine metagenome</name>
    <dbReference type="NCBI Taxonomy" id="408172"/>
    <lineage>
        <taxon>unclassified sequences</taxon>
        <taxon>metagenomes</taxon>
        <taxon>ecological metagenomes</taxon>
    </lineage>
</organism>
<dbReference type="GO" id="GO:0046854">
    <property type="term" value="P:phosphatidylinositol phosphate biosynthetic process"/>
    <property type="evidence" value="ECO:0007669"/>
    <property type="project" value="InterPro"/>
</dbReference>
<comment type="similarity">
    <text evidence="2">Belongs to the inositol monophosphatase superfamily.</text>
</comment>
<evidence type="ECO:0000256" key="2">
    <source>
        <dbReference type="ARBA" id="ARBA00009759"/>
    </source>
</evidence>
<dbReference type="Pfam" id="PF00459">
    <property type="entry name" value="Inositol_P"/>
    <property type="match status" value="1"/>
</dbReference>
<dbReference type="SUPFAM" id="SSF56655">
    <property type="entry name" value="Carbohydrate phosphatase"/>
    <property type="match status" value="1"/>
</dbReference>
<dbReference type="PRINTS" id="PR00377">
    <property type="entry name" value="IMPHPHTASES"/>
</dbReference>
<dbReference type="EMBL" id="UINC01001049">
    <property type="protein sequence ID" value="SUZ68979.1"/>
    <property type="molecule type" value="Genomic_DNA"/>
</dbReference>
<dbReference type="InterPro" id="IPR000760">
    <property type="entry name" value="Inositol_monophosphatase-like"/>
</dbReference>
<dbReference type="EC" id="3.1.3.25" evidence="3"/>
<dbReference type="PANTHER" id="PTHR20854:SF17">
    <property type="entry name" value="PHOSPHATASE IMPL1, CHLOROPLASTIC"/>
    <property type="match status" value="1"/>
</dbReference>
<dbReference type="CDD" id="cd01639">
    <property type="entry name" value="IMPase"/>
    <property type="match status" value="1"/>
</dbReference>
<dbReference type="InterPro" id="IPR033942">
    <property type="entry name" value="IMPase"/>
</dbReference>
<evidence type="ECO:0000256" key="5">
    <source>
        <dbReference type="ARBA" id="ARBA00022801"/>
    </source>
</evidence>
<dbReference type="PROSITE" id="PS00630">
    <property type="entry name" value="IMP_2"/>
    <property type="match status" value="1"/>
</dbReference>
<evidence type="ECO:0000313" key="7">
    <source>
        <dbReference type="EMBL" id="SUZ68979.1"/>
    </source>
</evidence>
<dbReference type="FunFam" id="3.40.190.80:FF:000002">
    <property type="entry name" value="Inositol-1-monophosphatase"/>
    <property type="match status" value="1"/>
</dbReference>
<protein>
    <recommendedName>
        <fullName evidence="3">inositol-phosphate phosphatase</fullName>
        <ecNumber evidence="3">3.1.3.25</ecNumber>
    </recommendedName>
</protein>
<evidence type="ECO:0000256" key="6">
    <source>
        <dbReference type="ARBA" id="ARBA00022842"/>
    </source>
</evidence>
<dbReference type="GO" id="GO:0008934">
    <property type="term" value="F:inositol monophosphate 1-phosphatase activity"/>
    <property type="evidence" value="ECO:0007669"/>
    <property type="project" value="InterPro"/>
</dbReference>
<gene>
    <name evidence="7" type="ORF">METZ01_LOCUS21833</name>
</gene>
<keyword evidence="4" id="KW-0479">Metal-binding</keyword>
<evidence type="ECO:0000256" key="4">
    <source>
        <dbReference type="ARBA" id="ARBA00022723"/>
    </source>
</evidence>
<dbReference type="InterPro" id="IPR020583">
    <property type="entry name" value="Inositol_monoP_metal-BS"/>
</dbReference>
<evidence type="ECO:0000256" key="3">
    <source>
        <dbReference type="ARBA" id="ARBA00013106"/>
    </source>
</evidence>
<dbReference type="GO" id="GO:0006020">
    <property type="term" value="P:inositol metabolic process"/>
    <property type="evidence" value="ECO:0007669"/>
    <property type="project" value="TreeGrafter"/>
</dbReference>